<dbReference type="Gene3D" id="6.10.250.330">
    <property type="match status" value="1"/>
</dbReference>
<dbReference type="PANTHER" id="PTHR33713:SF6">
    <property type="entry name" value="ANTITOXIN YEFM"/>
    <property type="match status" value="1"/>
</dbReference>
<proteinExistence type="inferred from homology"/>
<keyword evidence="4" id="KW-1185">Reference proteome</keyword>
<dbReference type="InterPro" id="IPR051405">
    <property type="entry name" value="phD/YefM_antitoxin"/>
</dbReference>
<evidence type="ECO:0000313" key="4">
    <source>
        <dbReference type="Proteomes" id="UP001321477"/>
    </source>
</evidence>
<dbReference type="SUPFAM" id="SSF143120">
    <property type="entry name" value="YefM-like"/>
    <property type="match status" value="1"/>
</dbReference>
<dbReference type="Pfam" id="PF02604">
    <property type="entry name" value="PhdYeFM_antitox"/>
    <property type="match status" value="1"/>
</dbReference>
<comment type="similarity">
    <text evidence="1 2">Belongs to the phD/YefM antitoxin family.</text>
</comment>
<dbReference type="PANTHER" id="PTHR33713">
    <property type="entry name" value="ANTITOXIN YAFN-RELATED"/>
    <property type="match status" value="1"/>
</dbReference>
<dbReference type="InterPro" id="IPR036165">
    <property type="entry name" value="YefM-like_sf"/>
</dbReference>
<accession>A0ABN6YDC9</accession>
<evidence type="ECO:0000256" key="1">
    <source>
        <dbReference type="ARBA" id="ARBA00009981"/>
    </source>
</evidence>
<dbReference type="EMBL" id="AP027734">
    <property type="protein sequence ID" value="BDZ55196.1"/>
    <property type="molecule type" value="Genomic_DNA"/>
</dbReference>
<dbReference type="Proteomes" id="UP001321477">
    <property type="component" value="Chromosome"/>
</dbReference>
<dbReference type="NCBIfam" id="TIGR01552">
    <property type="entry name" value="phd_fam"/>
    <property type="match status" value="1"/>
</dbReference>
<dbReference type="Gene3D" id="3.40.1620.10">
    <property type="entry name" value="YefM-like domain"/>
    <property type="match status" value="1"/>
</dbReference>
<dbReference type="InterPro" id="IPR006442">
    <property type="entry name" value="Antitoxin_Phd/YefM"/>
</dbReference>
<protein>
    <recommendedName>
        <fullName evidence="2">Antitoxin</fullName>
    </recommendedName>
</protein>
<name>A0ABN6YDC9_9MICO</name>
<sequence>MPASRVPRRGDSHPEWYTIPYHKFEEVNMSAITATEARKSLFGLIQQVNDDHTAVEVVSRHGNAVIMSKDDYDAITETAHLLRNPANAERLLDAIERARRGEFEQHDLLEA</sequence>
<organism evidence="3 4">
    <name type="scientific">Agromyces marinus</name>
    <dbReference type="NCBI Taxonomy" id="1389020"/>
    <lineage>
        <taxon>Bacteria</taxon>
        <taxon>Bacillati</taxon>
        <taxon>Actinomycetota</taxon>
        <taxon>Actinomycetes</taxon>
        <taxon>Micrococcales</taxon>
        <taxon>Microbacteriaceae</taxon>
        <taxon>Agromyces</taxon>
    </lineage>
</organism>
<comment type="function">
    <text evidence="2">Antitoxin component of a type II toxin-antitoxin (TA) system.</text>
</comment>
<reference evidence="4" key="1">
    <citation type="journal article" date="2019" name="Int. J. Syst. Evol. Microbiol.">
        <title>The Global Catalogue of Microorganisms (GCM) 10K type strain sequencing project: providing services to taxonomists for standard genome sequencing and annotation.</title>
        <authorList>
            <consortium name="The Broad Institute Genomics Platform"/>
            <consortium name="The Broad Institute Genome Sequencing Center for Infectious Disease"/>
            <person name="Wu L."/>
            <person name="Ma J."/>
        </authorList>
    </citation>
    <scope>NUCLEOTIDE SEQUENCE [LARGE SCALE GENOMIC DNA]</scope>
    <source>
        <strain evidence="4">NBRC 109019</strain>
    </source>
</reference>
<gene>
    <name evidence="3" type="ORF">GCM10025870_22690</name>
</gene>
<evidence type="ECO:0000256" key="2">
    <source>
        <dbReference type="RuleBase" id="RU362080"/>
    </source>
</evidence>
<evidence type="ECO:0000313" key="3">
    <source>
        <dbReference type="EMBL" id="BDZ55196.1"/>
    </source>
</evidence>